<dbReference type="EMBL" id="JWIY01000001">
    <property type="protein sequence ID" value="KIC78519.1"/>
    <property type="molecule type" value="Genomic_DNA"/>
</dbReference>
<comment type="caution">
    <text evidence="2">The sequence shown here is derived from an EMBL/GenBank/DDBJ whole genome shotgun (WGS) entry which is preliminary data.</text>
</comment>
<dbReference type="OrthoDB" id="9910013at2"/>
<evidence type="ECO:0000259" key="1">
    <source>
        <dbReference type="Pfam" id="PF03772"/>
    </source>
</evidence>
<evidence type="ECO:0000313" key="2">
    <source>
        <dbReference type="EMBL" id="KIC78519.1"/>
    </source>
</evidence>
<dbReference type="Pfam" id="PF03772">
    <property type="entry name" value="Competence"/>
    <property type="match status" value="1"/>
</dbReference>
<evidence type="ECO:0000313" key="3">
    <source>
        <dbReference type="Proteomes" id="UP000031339"/>
    </source>
</evidence>
<gene>
    <name evidence="2" type="ORF">RN79_02840</name>
</gene>
<dbReference type="RefSeq" id="WP_039677060.1">
    <property type="nucleotide sequence ID" value="NZ_JUNJ01000038.1"/>
</dbReference>
<name>A0A0C1HMJ2_STRCV</name>
<protein>
    <submittedName>
        <fullName evidence="2">Competence protein</fullName>
    </submittedName>
</protein>
<sequence>MVYSIGITSLDKEIKDGLLCNRYKEDEVRSIYHQYLELKEQRHKGFKTAGMTLVVVLVLMPLLAIFSGRANLIFLIVQLFLLPIFALLCLGLAYYFMFGMFSQQLRKAMKVHYGHIIEEMDHQK</sequence>
<accession>A0A0C1HMJ2</accession>
<proteinExistence type="predicted"/>
<organism evidence="2 3">
    <name type="scientific">Streptococcus constellatus</name>
    <dbReference type="NCBI Taxonomy" id="76860"/>
    <lineage>
        <taxon>Bacteria</taxon>
        <taxon>Bacillati</taxon>
        <taxon>Bacillota</taxon>
        <taxon>Bacilli</taxon>
        <taxon>Lactobacillales</taxon>
        <taxon>Streptococcaceae</taxon>
        <taxon>Streptococcus</taxon>
        <taxon>Streptococcus anginosus group</taxon>
    </lineage>
</organism>
<feature type="domain" description="ComEC/Rec2-related protein" evidence="1">
    <location>
        <begin position="39"/>
        <end position="105"/>
    </location>
</feature>
<dbReference type="InterPro" id="IPR004477">
    <property type="entry name" value="ComEC_N"/>
</dbReference>
<dbReference type="AlphaFoldDB" id="A0A0C1HMJ2"/>
<dbReference type="Proteomes" id="UP000031339">
    <property type="component" value="Unassembled WGS sequence"/>
</dbReference>
<reference evidence="2 3" key="1">
    <citation type="submission" date="2014-12" db="EMBL/GenBank/DDBJ databases">
        <title>Partial genome sequence of Streptococcus constellatus KCOM 1650 (= ChDC B144).</title>
        <authorList>
            <person name="Kook J.-K."/>
            <person name="Park S.-N."/>
            <person name="Lim Y.K."/>
            <person name="Jo E."/>
        </authorList>
    </citation>
    <scope>NUCLEOTIDE SEQUENCE [LARGE SCALE GENOMIC DNA]</scope>
    <source>
        <strain evidence="2 3">KCOM 1650</strain>
    </source>
</reference>